<evidence type="ECO:0000313" key="2">
    <source>
        <dbReference type="Proteomes" id="UP000324222"/>
    </source>
</evidence>
<name>A0A5B7HSL3_PORTR</name>
<gene>
    <name evidence="1" type="ORF">E2C01_067431</name>
</gene>
<keyword evidence="2" id="KW-1185">Reference proteome</keyword>
<dbReference type="EMBL" id="VSRR010036094">
    <property type="protein sequence ID" value="MPC73113.1"/>
    <property type="molecule type" value="Genomic_DNA"/>
</dbReference>
<reference evidence="1 2" key="1">
    <citation type="submission" date="2019-05" db="EMBL/GenBank/DDBJ databases">
        <title>Another draft genome of Portunus trituberculatus and its Hox gene families provides insights of decapod evolution.</title>
        <authorList>
            <person name="Jeong J.-H."/>
            <person name="Song I."/>
            <person name="Kim S."/>
            <person name="Choi T."/>
            <person name="Kim D."/>
            <person name="Ryu S."/>
            <person name="Kim W."/>
        </authorList>
    </citation>
    <scope>NUCLEOTIDE SEQUENCE [LARGE SCALE GENOMIC DNA]</scope>
    <source>
        <tissue evidence="1">Muscle</tissue>
    </source>
</reference>
<evidence type="ECO:0000313" key="1">
    <source>
        <dbReference type="EMBL" id="MPC73113.1"/>
    </source>
</evidence>
<dbReference type="AlphaFoldDB" id="A0A5B7HSL3"/>
<proteinExistence type="predicted"/>
<comment type="caution">
    <text evidence="1">The sequence shown here is derived from an EMBL/GenBank/DDBJ whole genome shotgun (WGS) entry which is preliminary data.</text>
</comment>
<dbReference type="Proteomes" id="UP000324222">
    <property type="component" value="Unassembled WGS sequence"/>
</dbReference>
<protein>
    <submittedName>
        <fullName evidence="1">Uncharacterized protein</fullName>
    </submittedName>
</protein>
<accession>A0A5B7HSL3</accession>
<sequence length="98" mass="10717">MNIPHDRQGAKQMPRVDGRVWCVGGVVGGKEEEWRKKGGACLVSGSRRFLSGGDARLPVWRVGCFLGVEGSAAYWRYPEKQNAFPVKPGNVNTAQTCP</sequence>
<organism evidence="1 2">
    <name type="scientific">Portunus trituberculatus</name>
    <name type="common">Swimming crab</name>
    <name type="synonym">Neptunus trituberculatus</name>
    <dbReference type="NCBI Taxonomy" id="210409"/>
    <lineage>
        <taxon>Eukaryota</taxon>
        <taxon>Metazoa</taxon>
        <taxon>Ecdysozoa</taxon>
        <taxon>Arthropoda</taxon>
        <taxon>Crustacea</taxon>
        <taxon>Multicrustacea</taxon>
        <taxon>Malacostraca</taxon>
        <taxon>Eumalacostraca</taxon>
        <taxon>Eucarida</taxon>
        <taxon>Decapoda</taxon>
        <taxon>Pleocyemata</taxon>
        <taxon>Brachyura</taxon>
        <taxon>Eubrachyura</taxon>
        <taxon>Portunoidea</taxon>
        <taxon>Portunidae</taxon>
        <taxon>Portuninae</taxon>
        <taxon>Portunus</taxon>
    </lineage>
</organism>